<name>A0A2T4IRV3_9HYPH</name>
<dbReference type="Proteomes" id="UP000240259">
    <property type="component" value="Unassembled WGS sequence"/>
</dbReference>
<proteinExistence type="predicted"/>
<gene>
    <name evidence="1" type="ORF">C9427_21695</name>
</gene>
<dbReference type="EMBL" id="PZJX01000040">
    <property type="protein sequence ID" value="PTE08384.1"/>
    <property type="molecule type" value="Genomic_DNA"/>
</dbReference>
<evidence type="ECO:0000313" key="1">
    <source>
        <dbReference type="EMBL" id="PTE08384.1"/>
    </source>
</evidence>
<dbReference type="OrthoDB" id="8083457at2"/>
<comment type="caution">
    <text evidence="1">The sequence shown here is derived from an EMBL/GenBank/DDBJ whole genome shotgun (WGS) entry which is preliminary data.</text>
</comment>
<sequence length="99" mass="10881">MNKGLDPFKRGARIGRSPPIEYFILVNLQSDGAIIGHLAGQPIPETVVDASGHRYRYVGVAPRAADGRFDVDSLHAGEWIVRPGLVYLMDEKGARPRKV</sequence>
<organism evidence="1 2">
    <name type="scientific">Mesorhizobium helmanticense</name>
    <dbReference type="NCBI Taxonomy" id="1776423"/>
    <lineage>
        <taxon>Bacteria</taxon>
        <taxon>Pseudomonadati</taxon>
        <taxon>Pseudomonadota</taxon>
        <taxon>Alphaproteobacteria</taxon>
        <taxon>Hyphomicrobiales</taxon>
        <taxon>Phyllobacteriaceae</taxon>
        <taxon>Mesorhizobium</taxon>
    </lineage>
</organism>
<protein>
    <submittedName>
        <fullName evidence="1">Uncharacterized protein</fullName>
    </submittedName>
</protein>
<dbReference type="AlphaFoldDB" id="A0A2T4IRV3"/>
<keyword evidence="2" id="KW-1185">Reference proteome</keyword>
<reference evidence="1 2" key="1">
    <citation type="submission" date="2018-03" db="EMBL/GenBank/DDBJ databases">
        <title>Genome sequence of the symbiotic type strain Mesorhizobium helmanticense CSLC115NT isolated from Lotus corniculatus nodules.</title>
        <authorList>
            <person name="Sannazzaro A.I."/>
            <person name="Torres Tejerizo G.A."/>
            <person name="Dip D."/>
            <person name="Caballero M."/>
            <person name="Pistorio M."/>
            <person name="Estrella M.J."/>
        </authorList>
    </citation>
    <scope>NUCLEOTIDE SEQUENCE [LARGE SCALE GENOMIC DNA]</scope>
    <source>
        <strain evidence="1 2">CSLC115N</strain>
    </source>
</reference>
<evidence type="ECO:0000313" key="2">
    <source>
        <dbReference type="Proteomes" id="UP000240259"/>
    </source>
</evidence>
<accession>A0A2T4IRV3</accession>